<keyword evidence="3" id="KW-1185">Reference proteome</keyword>
<reference evidence="2" key="2">
    <citation type="submission" date="2022-03" db="EMBL/GenBank/DDBJ databases">
        <title>Draft title - Genomic analysis of global carrot germplasm unveils the trajectory of domestication and the origin of high carotenoid orange carrot.</title>
        <authorList>
            <person name="Iorizzo M."/>
            <person name="Ellison S."/>
            <person name="Senalik D."/>
            <person name="Macko-Podgorni A."/>
            <person name="Grzebelus D."/>
            <person name="Bostan H."/>
            <person name="Rolling W."/>
            <person name="Curaba J."/>
            <person name="Simon P."/>
        </authorList>
    </citation>
    <scope>NUCLEOTIDE SEQUENCE</scope>
    <source>
        <tissue evidence="2">Leaf</tissue>
    </source>
</reference>
<proteinExistence type="predicted"/>
<evidence type="ECO:0000313" key="2">
    <source>
        <dbReference type="EMBL" id="WOG92709.1"/>
    </source>
</evidence>
<protein>
    <submittedName>
        <fullName evidence="2">Uncharacterized protein</fullName>
    </submittedName>
</protein>
<dbReference type="EMBL" id="CP093345">
    <property type="protein sequence ID" value="WOG92709.1"/>
    <property type="molecule type" value="Genomic_DNA"/>
</dbReference>
<evidence type="ECO:0000313" key="3">
    <source>
        <dbReference type="Proteomes" id="UP000077755"/>
    </source>
</evidence>
<organism evidence="2 3">
    <name type="scientific">Daucus carota subsp. sativus</name>
    <name type="common">Carrot</name>
    <dbReference type="NCBI Taxonomy" id="79200"/>
    <lineage>
        <taxon>Eukaryota</taxon>
        <taxon>Viridiplantae</taxon>
        <taxon>Streptophyta</taxon>
        <taxon>Embryophyta</taxon>
        <taxon>Tracheophyta</taxon>
        <taxon>Spermatophyta</taxon>
        <taxon>Magnoliopsida</taxon>
        <taxon>eudicotyledons</taxon>
        <taxon>Gunneridae</taxon>
        <taxon>Pentapetalae</taxon>
        <taxon>asterids</taxon>
        <taxon>campanulids</taxon>
        <taxon>Apiales</taxon>
        <taxon>Apiaceae</taxon>
        <taxon>Apioideae</taxon>
        <taxon>Scandiceae</taxon>
        <taxon>Daucinae</taxon>
        <taxon>Daucus</taxon>
        <taxon>Daucus sect. Daucus</taxon>
    </lineage>
</organism>
<dbReference type="Pfam" id="PF05911">
    <property type="entry name" value="FPP"/>
    <property type="match status" value="1"/>
</dbReference>
<gene>
    <name evidence="2" type="ORF">DCAR_0311984</name>
</gene>
<sequence length="120" mass="13921">MKSSKNDSEKVLTKFDLFDERILAMKTEEVKSPPLEEVKYQTLTVKEIQSLRSESSDAPSVNVSREKAEARSLKQEAEKALKQRLTYEDRLVSMDASLKECMQQLRLREKSKKKGFTMLF</sequence>
<feature type="compositionally biased region" description="Basic and acidic residues" evidence="1">
    <location>
        <begin position="64"/>
        <end position="75"/>
    </location>
</feature>
<dbReference type="InterPro" id="IPR008587">
    <property type="entry name" value="FPP_plant"/>
</dbReference>
<name>A0AAF0WNZ7_DAUCS</name>
<dbReference type="AlphaFoldDB" id="A0AAF0WNZ7"/>
<dbReference type="Proteomes" id="UP000077755">
    <property type="component" value="Chromosome 3"/>
</dbReference>
<evidence type="ECO:0000256" key="1">
    <source>
        <dbReference type="SAM" id="MobiDB-lite"/>
    </source>
</evidence>
<feature type="compositionally biased region" description="Polar residues" evidence="1">
    <location>
        <begin position="51"/>
        <end position="63"/>
    </location>
</feature>
<feature type="region of interest" description="Disordered" evidence="1">
    <location>
        <begin position="51"/>
        <end position="75"/>
    </location>
</feature>
<reference evidence="2" key="1">
    <citation type="journal article" date="2016" name="Nat. Genet.">
        <title>A high-quality carrot genome assembly provides new insights into carotenoid accumulation and asterid genome evolution.</title>
        <authorList>
            <person name="Iorizzo M."/>
            <person name="Ellison S."/>
            <person name="Senalik D."/>
            <person name="Zeng P."/>
            <person name="Satapoomin P."/>
            <person name="Huang J."/>
            <person name="Bowman M."/>
            <person name="Iovene M."/>
            <person name="Sanseverino W."/>
            <person name="Cavagnaro P."/>
            <person name="Yildiz M."/>
            <person name="Macko-Podgorni A."/>
            <person name="Moranska E."/>
            <person name="Grzebelus E."/>
            <person name="Grzebelus D."/>
            <person name="Ashrafi H."/>
            <person name="Zheng Z."/>
            <person name="Cheng S."/>
            <person name="Spooner D."/>
            <person name="Van Deynze A."/>
            <person name="Simon P."/>
        </authorList>
    </citation>
    <scope>NUCLEOTIDE SEQUENCE</scope>
    <source>
        <tissue evidence="2">Leaf</tissue>
    </source>
</reference>
<accession>A0AAF0WNZ7</accession>